<protein>
    <recommendedName>
        <fullName evidence="2">Fibronectin type-III domain-containing protein</fullName>
    </recommendedName>
</protein>
<feature type="non-terminal residue" evidence="3">
    <location>
        <position position="220"/>
    </location>
</feature>
<evidence type="ECO:0000256" key="1">
    <source>
        <dbReference type="SAM" id="SignalP"/>
    </source>
</evidence>
<gene>
    <name evidence="3" type="ORF">B6A10_16245</name>
</gene>
<dbReference type="CDD" id="cd00063">
    <property type="entry name" value="FN3"/>
    <property type="match status" value="1"/>
</dbReference>
<dbReference type="SUPFAM" id="SSF49265">
    <property type="entry name" value="Fibronectin type III"/>
    <property type="match status" value="1"/>
</dbReference>
<feature type="chain" id="PRO_5046974874" description="Fibronectin type-III domain-containing protein" evidence="1">
    <location>
        <begin position="21"/>
        <end position="220"/>
    </location>
</feature>
<dbReference type="PROSITE" id="PS50853">
    <property type="entry name" value="FN3"/>
    <property type="match status" value="1"/>
</dbReference>
<dbReference type="RefSeq" id="WP_188221703.1">
    <property type="nucleotide sequence ID" value="NZ_NASZ01000053.1"/>
</dbReference>
<dbReference type="EMBL" id="NASZ01000053">
    <property type="protein sequence ID" value="MBD0726720.1"/>
    <property type="molecule type" value="Genomic_DNA"/>
</dbReference>
<evidence type="ECO:0000313" key="3">
    <source>
        <dbReference type="EMBL" id="MBD0726720.1"/>
    </source>
</evidence>
<feature type="domain" description="Fibronectin type-III" evidence="2">
    <location>
        <begin position="33"/>
        <end position="132"/>
    </location>
</feature>
<sequence length="220" mass="23625">MKKIYLVMILVLGYSCGSGGDDPVGSEDPVNRAPSVPTQIYPLNNTLCIDNVVNFQWNASIDPDKDAVQYLVEVSKDGNFSNLIESKIVSNATSTLITLQKGVAFYWRVKAIDAKDMESAFSSQNQFLTEGVGVSNYLPFAPSLVAPALNTVIDGTSTTLSWTASDVDNDTLTFDVFLDKNSNPTTKVSEGQSGTTFNASGLTGASTYYFKIVVKDSKGG</sequence>
<dbReference type="Proteomes" id="UP000661715">
    <property type="component" value="Unassembled WGS sequence"/>
</dbReference>
<keyword evidence="4" id="KW-1185">Reference proteome</keyword>
<organism evidence="3 4">
    <name type="scientific">Flavobacterium pokkalii</name>
    <dbReference type="NCBI Taxonomy" id="1940408"/>
    <lineage>
        <taxon>Bacteria</taxon>
        <taxon>Pseudomonadati</taxon>
        <taxon>Bacteroidota</taxon>
        <taxon>Flavobacteriia</taxon>
        <taxon>Flavobacteriales</taxon>
        <taxon>Flavobacteriaceae</taxon>
        <taxon>Flavobacterium</taxon>
    </lineage>
</organism>
<feature type="signal peptide" evidence="1">
    <location>
        <begin position="1"/>
        <end position="20"/>
    </location>
</feature>
<name>A0ABR7UV37_9FLAO</name>
<evidence type="ECO:0000259" key="2">
    <source>
        <dbReference type="PROSITE" id="PS50853"/>
    </source>
</evidence>
<proteinExistence type="predicted"/>
<dbReference type="InterPro" id="IPR003961">
    <property type="entry name" value="FN3_dom"/>
</dbReference>
<keyword evidence="1" id="KW-0732">Signal</keyword>
<dbReference type="InterPro" id="IPR013783">
    <property type="entry name" value="Ig-like_fold"/>
</dbReference>
<reference evidence="3 4" key="1">
    <citation type="journal article" date="2020" name="Microbiol. Res.">
        <title>Flavobacterium pokkalii sp. nov., a novel plant growth promoting native rhizobacteria isolated from pokkali rice grown in coastal saline affected agricultural regions of southern India, Kerala.</title>
        <authorList>
            <person name="Menon R.R."/>
            <person name="Kumari S."/>
            <person name="Viver T."/>
            <person name="Rameshkumar N."/>
        </authorList>
    </citation>
    <scope>NUCLEOTIDE SEQUENCE [LARGE SCALE GENOMIC DNA]</scope>
    <source>
        <strain evidence="3 4">L1I52</strain>
    </source>
</reference>
<dbReference type="InterPro" id="IPR036116">
    <property type="entry name" value="FN3_sf"/>
</dbReference>
<dbReference type="Gene3D" id="2.60.40.10">
    <property type="entry name" value="Immunoglobulins"/>
    <property type="match status" value="2"/>
</dbReference>
<comment type="caution">
    <text evidence="3">The sequence shown here is derived from an EMBL/GenBank/DDBJ whole genome shotgun (WGS) entry which is preliminary data.</text>
</comment>
<evidence type="ECO:0000313" key="4">
    <source>
        <dbReference type="Proteomes" id="UP000661715"/>
    </source>
</evidence>
<dbReference type="PROSITE" id="PS51257">
    <property type="entry name" value="PROKAR_LIPOPROTEIN"/>
    <property type="match status" value="1"/>
</dbReference>
<accession>A0ABR7UV37</accession>